<dbReference type="InterPro" id="IPR010652">
    <property type="entry name" value="DUF1232"/>
</dbReference>
<keyword evidence="3" id="KW-1133">Transmembrane helix</keyword>
<evidence type="ECO:0000256" key="1">
    <source>
        <dbReference type="ARBA" id="ARBA00004127"/>
    </source>
</evidence>
<comment type="subcellular location">
    <subcellularLocation>
        <location evidence="1">Endomembrane system</location>
        <topology evidence="1">Multi-pass membrane protein</topology>
    </subcellularLocation>
</comment>
<dbReference type="Proteomes" id="UP000519004">
    <property type="component" value="Unassembled WGS sequence"/>
</dbReference>
<dbReference type="Pfam" id="PF06803">
    <property type="entry name" value="DUF1232"/>
    <property type="match status" value="1"/>
</dbReference>
<evidence type="ECO:0000313" key="6">
    <source>
        <dbReference type="EMBL" id="MBB5014835.1"/>
    </source>
</evidence>
<sequence length="196" mass="21972">MRIDFDFEPDDPDLQPFRDAWLQQCERRRDRPLGALAARALSAQAAIPLDAPAACRDRLAAIPDLVALLIDPGWPLPSHEHARLSGALAYFCERMDLIPDDASHFGLLDDAIVLAMALSDCAETWCDWREYRAWREACPEAGPLDRRQWHATRDALLRDALRRARLASYLATPSRGRYAPAGAALDFPEAVQFGLH</sequence>
<keyword evidence="4" id="KW-0472">Membrane</keyword>
<evidence type="ECO:0000256" key="4">
    <source>
        <dbReference type="ARBA" id="ARBA00023136"/>
    </source>
</evidence>
<gene>
    <name evidence="6" type="ORF">HNQ58_000712</name>
</gene>
<evidence type="ECO:0000259" key="5">
    <source>
        <dbReference type="Pfam" id="PF06803"/>
    </source>
</evidence>
<protein>
    <submittedName>
        <fullName evidence="6">Uncharacterized membrane protein YkvA (DUF1232 family)</fullName>
    </submittedName>
</protein>
<keyword evidence="7" id="KW-1185">Reference proteome</keyword>
<dbReference type="RefSeq" id="WP_183947417.1">
    <property type="nucleotide sequence ID" value="NZ_JACHHX010000004.1"/>
</dbReference>
<comment type="caution">
    <text evidence="6">The sequence shown here is derived from an EMBL/GenBank/DDBJ whole genome shotgun (WGS) entry which is preliminary data.</text>
</comment>
<dbReference type="AlphaFoldDB" id="A0A7W8DCZ2"/>
<evidence type="ECO:0000313" key="7">
    <source>
        <dbReference type="Proteomes" id="UP000519004"/>
    </source>
</evidence>
<organism evidence="6 7">
    <name type="scientific">Rehaibacterium terrae</name>
    <dbReference type="NCBI Taxonomy" id="1341696"/>
    <lineage>
        <taxon>Bacteria</taxon>
        <taxon>Pseudomonadati</taxon>
        <taxon>Pseudomonadota</taxon>
        <taxon>Gammaproteobacteria</taxon>
        <taxon>Lysobacterales</taxon>
        <taxon>Lysobacteraceae</taxon>
        <taxon>Rehaibacterium</taxon>
    </lineage>
</organism>
<keyword evidence="2" id="KW-0812">Transmembrane</keyword>
<feature type="domain" description="DUF1232" evidence="5">
    <location>
        <begin position="84"/>
        <end position="115"/>
    </location>
</feature>
<proteinExistence type="predicted"/>
<reference evidence="6 7" key="1">
    <citation type="submission" date="2020-08" db="EMBL/GenBank/DDBJ databases">
        <title>Genomic Encyclopedia of Type Strains, Phase IV (KMG-IV): sequencing the most valuable type-strain genomes for metagenomic binning, comparative biology and taxonomic classification.</title>
        <authorList>
            <person name="Goeker M."/>
        </authorList>
    </citation>
    <scope>NUCLEOTIDE SEQUENCE [LARGE SCALE GENOMIC DNA]</scope>
    <source>
        <strain evidence="6 7">DSM 25897</strain>
    </source>
</reference>
<name>A0A7W8DCZ2_9GAMM</name>
<evidence type="ECO:0000256" key="3">
    <source>
        <dbReference type="ARBA" id="ARBA00022989"/>
    </source>
</evidence>
<dbReference type="EMBL" id="JACHHX010000004">
    <property type="protein sequence ID" value="MBB5014835.1"/>
    <property type="molecule type" value="Genomic_DNA"/>
</dbReference>
<dbReference type="GO" id="GO:0012505">
    <property type="term" value="C:endomembrane system"/>
    <property type="evidence" value="ECO:0007669"/>
    <property type="project" value="UniProtKB-SubCell"/>
</dbReference>
<evidence type="ECO:0000256" key="2">
    <source>
        <dbReference type="ARBA" id="ARBA00022692"/>
    </source>
</evidence>
<accession>A0A7W8DCZ2</accession>